<dbReference type="PANTHER" id="PTHR37809">
    <property type="entry name" value="RIBOSOMAL PROTEIN S12 METHYLTHIOTRANSFERASE ACCESSORY FACTOR YCAO"/>
    <property type="match status" value="1"/>
</dbReference>
<dbReference type="Gene3D" id="3.30.40.250">
    <property type="match status" value="1"/>
</dbReference>
<dbReference type="Gene3D" id="3.30.1330.230">
    <property type="match status" value="1"/>
</dbReference>
<dbReference type="EMBL" id="CP109134">
    <property type="protein sequence ID" value="WSD06242.1"/>
    <property type="molecule type" value="Genomic_DNA"/>
</dbReference>
<proteinExistence type="predicted"/>
<dbReference type="NCBIfam" id="TIGR03604">
    <property type="entry name" value="TOMM_cyclo_SagD"/>
    <property type="match status" value="1"/>
</dbReference>
<protein>
    <submittedName>
        <fullName evidence="3">TOMM leader peptide-binding protein</fullName>
    </submittedName>
</protein>
<dbReference type="Proteomes" id="UP001335325">
    <property type="component" value="Chromosome"/>
</dbReference>
<dbReference type="RefSeq" id="WP_326752397.1">
    <property type="nucleotide sequence ID" value="NZ_CP109134.1"/>
</dbReference>
<dbReference type="NCBIfam" id="TIGR00702">
    <property type="entry name" value="YcaO-type kinase domain"/>
    <property type="match status" value="1"/>
</dbReference>
<accession>A0ABZ1GLR5</accession>
<feature type="compositionally biased region" description="Low complexity" evidence="1">
    <location>
        <begin position="683"/>
        <end position="702"/>
    </location>
</feature>
<dbReference type="InterPro" id="IPR027624">
    <property type="entry name" value="TOMM_cyclo_SagD"/>
</dbReference>
<dbReference type="NCBIfam" id="TIGR03882">
    <property type="entry name" value="cyclo_dehyd_2"/>
    <property type="match status" value="1"/>
</dbReference>
<dbReference type="Gene3D" id="3.40.50.720">
    <property type="entry name" value="NAD(P)-binding Rossmann-like Domain"/>
    <property type="match status" value="1"/>
</dbReference>
<reference evidence="3 4" key="1">
    <citation type="submission" date="2022-10" db="EMBL/GenBank/DDBJ databases">
        <title>The complete genomes of actinobacterial strains from the NBC collection.</title>
        <authorList>
            <person name="Joergensen T.S."/>
            <person name="Alvarez Arevalo M."/>
            <person name="Sterndorff E.B."/>
            <person name="Faurdal D."/>
            <person name="Vuksanovic O."/>
            <person name="Mourched A.-S."/>
            <person name="Charusanti P."/>
            <person name="Shaw S."/>
            <person name="Blin K."/>
            <person name="Weber T."/>
        </authorList>
    </citation>
    <scope>NUCLEOTIDE SEQUENCE [LARGE SCALE GENOMIC DNA]</scope>
    <source>
        <strain evidence="3 4">NBC 01753</strain>
    </source>
</reference>
<dbReference type="GeneID" id="91543095"/>
<dbReference type="PANTHER" id="PTHR37809:SF1">
    <property type="entry name" value="RIBOSOMAL PROTEIN S12 METHYLTHIOTRANSFERASE ACCESSORY FACTOR YCAO"/>
    <property type="match status" value="1"/>
</dbReference>
<dbReference type="InterPro" id="IPR022291">
    <property type="entry name" value="Bacteriocin_synth_cyclodeHase"/>
</dbReference>
<evidence type="ECO:0000313" key="3">
    <source>
        <dbReference type="EMBL" id="WSD06242.1"/>
    </source>
</evidence>
<evidence type="ECO:0000313" key="4">
    <source>
        <dbReference type="Proteomes" id="UP001335325"/>
    </source>
</evidence>
<feature type="region of interest" description="Disordered" evidence="1">
    <location>
        <begin position="683"/>
        <end position="709"/>
    </location>
</feature>
<dbReference type="Pfam" id="PF02624">
    <property type="entry name" value="YcaO"/>
    <property type="match status" value="1"/>
</dbReference>
<dbReference type="Gene3D" id="3.90.930.60">
    <property type="match status" value="1"/>
</dbReference>
<feature type="domain" description="YcaO" evidence="2">
    <location>
        <begin position="437"/>
        <end position="812"/>
    </location>
</feature>
<dbReference type="Gene3D" id="3.30.160.660">
    <property type="match status" value="1"/>
</dbReference>
<sequence length="812" mass="86019">MTEAQAPGHGPFVALKRHVRAVPAPGEAVFMWSDTDVTAVRGAGAKALVSLLDGSRTLPELLRDAAAAMPAEEAGRVVRRLAEANLVGYRHTAPCPAGPAGLTGLIGTDPASALGCASPRSDREPAEAYWDRAGLDGFVAEDTVRGTPVALIAVGDVDRDEVRAACRASSITAVDDEEGADAPFALVLCEDYLAPELRAVEARLRAQGRPWLLARPFAAEPWTGPVFEPGDDDAACWNCLAHRLREHRRGELTARRTLGLDDLRGAGGPGTAPRPARAPVSAPRPAPSPAAVRALGLHSAVLETAKWLAGLRSPEQRAVCVLDGLTLRTGHHPVRRRPQCPSCGDPALVAERTRRPVVPVSRPKAGGSGSNDRALSAEQLLARHRHLVGPVTGIVTDVRPMAGLPEGLHAYDSGHNLALGGHSPAAVSRVLRSRSSGKGATAVEARASALGEAVERYSAARQGDELTITDSLTGLGPAAVHPNAYQLFHERQYAERDRWNASHTPFHHVCAPFDPGAPTEWTPVWSLTAGTQRLLPTATLYFDTSSGGTRDGLWADSNGNAAGSSPEDALVQGFLELVERDAVALWWYNRLRLPGVDLDAFDEPWLSGLRDALGRAGRQVWALDLTSDLGIPVMAAVSRGAGDTDTAAPVLYGFGAHPDPRLALRRALTEMVQMLPAAVPAATAPTGRPAGAAPGAVTGPRTPRTDEQPHLLPDAAQAARAPGAWRWSGRNDDLLTDVEEMRALVTAHGMEVLVLDQTRPDVGIPAVKVLVPGLRPFYARFAPGRLYDVPVSLGHLARPLAYEQLNPVPLLL</sequence>
<keyword evidence="4" id="KW-1185">Reference proteome</keyword>
<feature type="region of interest" description="Disordered" evidence="1">
    <location>
        <begin position="259"/>
        <end position="289"/>
    </location>
</feature>
<feature type="compositionally biased region" description="Low complexity" evidence="1">
    <location>
        <begin position="271"/>
        <end position="281"/>
    </location>
</feature>
<organism evidence="3 4">
    <name type="scientific">Streptomyces hirsutus</name>
    <dbReference type="NCBI Taxonomy" id="35620"/>
    <lineage>
        <taxon>Bacteria</taxon>
        <taxon>Bacillati</taxon>
        <taxon>Actinomycetota</taxon>
        <taxon>Actinomycetes</taxon>
        <taxon>Kitasatosporales</taxon>
        <taxon>Streptomycetaceae</taxon>
        <taxon>Streptomyces</taxon>
    </lineage>
</organism>
<dbReference type="InterPro" id="IPR003776">
    <property type="entry name" value="YcaO-like_dom"/>
</dbReference>
<evidence type="ECO:0000256" key="1">
    <source>
        <dbReference type="SAM" id="MobiDB-lite"/>
    </source>
</evidence>
<gene>
    <name evidence="3" type="ORF">OIE73_10955</name>
</gene>
<evidence type="ECO:0000259" key="2">
    <source>
        <dbReference type="PROSITE" id="PS51664"/>
    </source>
</evidence>
<dbReference type="PROSITE" id="PS51664">
    <property type="entry name" value="YCAO"/>
    <property type="match status" value="1"/>
</dbReference>
<name>A0ABZ1GLR5_9ACTN</name>